<evidence type="ECO:0000313" key="6">
    <source>
        <dbReference type="Proteomes" id="UP000323067"/>
    </source>
</evidence>
<dbReference type="CDD" id="cd00067">
    <property type="entry name" value="GAL4"/>
    <property type="match status" value="1"/>
</dbReference>
<feature type="region of interest" description="Disordered" evidence="3">
    <location>
        <begin position="58"/>
        <end position="96"/>
    </location>
</feature>
<dbReference type="Proteomes" id="UP000323067">
    <property type="component" value="Chromosome vii"/>
</dbReference>
<dbReference type="GO" id="GO:0006508">
    <property type="term" value="P:proteolysis"/>
    <property type="evidence" value="ECO:0007669"/>
    <property type="project" value="InterPro"/>
</dbReference>
<dbReference type="Pfam" id="PF02230">
    <property type="entry name" value="Abhydrolase_2"/>
    <property type="match status" value="1"/>
</dbReference>
<dbReference type="InterPro" id="IPR001138">
    <property type="entry name" value="Zn2Cys6_DnaBD"/>
</dbReference>
<dbReference type="GO" id="GO:0008236">
    <property type="term" value="F:serine-type peptidase activity"/>
    <property type="evidence" value="ECO:0007669"/>
    <property type="project" value="InterPro"/>
</dbReference>
<organism evidence="5 6">
    <name type="scientific">Cordyceps militaris</name>
    <name type="common">Caterpillar fungus</name>
    <name type="synonym">Clavaria militaris</name>
    <dbReference type="NCBI Taxonomy" id="73501"/>
    <lineage>
        <taxon>Eukaryota</taxon>
        <taxon>Fungi</taxon>
        <taxon>Dikarya</taxon>
        <taxon>Ascomycota</taxon>
        <taxon>Pezizomycotina</taxon>
        <taxon>Sordariomycetes</taxon>
        <taxon>Hypocreomycetidae</taxon>
        <taxon>Hypocreales</taxon>
        <taxon>Cordycipitaceae</taxon>
        <taxon>Cordyceps</taxon>
    </lineage>
</organism>
<protein>
    <submittedName>
        <fullName evidence="5">Acyl-thioesterase 1</fullName>
    </submittedName>
</protein>
<dbReference type="OrthoDB" id="4870208at2759"/>
<dbReference type="SUPFAM" id="SSF57701">
    <property type="entry name" value="Zn2/Cys6 DNA-binding domain"/>
    <property type="match status" value="1"/>
</dbReference>
<accession>A0A2H4SEL3</accession>
<evidence type="ECO:0000256" key="2">
    <source>
        <dbReference type="ARBA" id="ARBA00023242"/>
    </source>
</evidence>
<dbReference type="GO" id="GO:0000981">
    <property type="term" value="F:DNA-binding transcription factor activity, RNA polymerase II-specific"/>
    <property type="evidence" value="ECO:0007669"/>
    <property type="project" value="InterPro"/>
</dbReference>
<dbReference type="GO" id="GO:0005737">
    <property type="term" value="C:cytoplasm"/>
    <property type="evidence" value="ECO:0007669"/>
    <property type="project" value="TreeGrafter"/>
</dbReference>
<dbReference type="PANTHER" id="PTHR10655">
    <property type="entry name" value="LYSOPHOSPHOLIPASE-RELATED"/>
    <property type="match status" value="1"/>
</dbReference>
<dbReference type="InterPro" id="IPR050565">
    <property type="entry name" value="LYPA1-2/EST-like"/>
</dbReference>
<dbReference type="AlphaFoldDB" id="A0A2H4SEL3"/>
<reference evidence="5 6" key="1">
    <citation type="journal article" date="2017" name="BMC Genomics">
        <title>Chromosome level assembly and secondary metabolite potential of the parasitic fungus Cordyceps militaris.</title>
        <authorList>
            <person name="Kramer G.J."/>
            <person name="Nodwell J.R."/>
        </authorList>
    </citation>
    <scope>NUCLEOTIDE SEQUENCE [LARGE SCALE GENOMIC DNA]</scope>
    <source>
        <strain evidence="5 6">ATCC 34164</strain>
    </source>
</reference>
<dbReference type="InterPro" id="IPR036864">
    <property type="entry name" value="Zn2-C6_fun-type_DNA-bd_sf"/>
</dbReference>
<evidence type="ECO:0000256" key="1">
    <source>
        <dbReference type="ARBA" id="ARBA00006499"/>
    </source>
</evidence>
<name>A0A2H4SEL3_CORMI</name>
<gene>
    <name evidence="5" type="ORF">A9K55_008768</name>
</gene>
<dbReference type="InterPro" id="IPR003140">
    <property type="entry name" value="PLipase/COase/thioEstase"/>
</dbReference>
<dbReference type="PANTHER" id="PTHR10655:SF63">
    <property type="entry name" value="PHOSPHOLIPASE_CARBOXYLESTERASE_THIOESTERASE DOMAIN-CONTAINING PROTEIN"/>
    <property type="match status" value="1"/>
</dbReference>
<dbReference type="GO" id="GO:0008474">
    <property type="term" value="F:palmitoyl-(protein) hydrolase activity"/>
    <property type="evidence" value="ECO:0007669"/>
    <property type="project" value="TreeGrafter"/>
</dbReference>
<dbReference type="InterPro" id="IPR029058">
    <property type="entry name" value="AB_hydrolase_fold"/>
</dbReference>
<feature type="compositionally biased region" description="Polar residues" evidence="3">
    <location>
        <begin position="61"/>
        <end position="72"/>
    </location>
</feature>
<proteinExistence type="inferred from homology"/>
<dbReference type="PROSITE" id="PS00463">
    <property type="entry name" value="ZN2_CY6_FUNGAL_1"/>
    <property type="match status" value="1"/>
</dbReference>
<evidence type="ECO:0000256" key="3">
    <source>
        <dbReference type="SAM" id="MobiDB-lite"/>
    </source>
</evidence>
<dbReference type="InterPro" id="IPR001375">
    <property type="entry name" value="Peptidase_S9_cat"/>
</dbReference>
<dbReference type="GO" id="GO:0052689">
    <property type="term" value="F:carboxylic ester hydrolase activity"/>
    <property type="evidence" value="ECO:0007669"/>
    <property type="project" value="TreeGrafter"/>
</dbReference>
<dbReference type="Gene3D" id="4.10.240.10">
    <property type="entry name" value="Zn(2)-C6 fungal-type DNA-binding domain"/>
    <property type="match status" value="1"/>
</dbReference>
<evidence type="ECO:0000259" key="4">
    <source>
        <dbReference type="PROSITE" id="PS50048"/>
    </source>
</evidence>
<dbReference type="Gene3D" id="3.40.50.1820">
    <property type="entry name" value="alpha/beta hydrolase"/>
    <property type="match status" value="1"/>
</dbReference>
<dbReference type="SUPFAM" id="SSF53474">
    <property type="entry name" value="alpha/beta-Hydrolases"/>
    <property type="match status" value="1"/>
</dbReference>
<dbReference type="EMBL" id="CP023324">
    <property type="protein sequence ID" value="ATY61558.1"/>
    <property type="molecule type" value="Genomic_DNA"/>
</dbReference>
<dbReference type="VEuPathDB" id="FungiDB:A9K55_008768"/>
<comment type="similarity">
    <text evidence="1">Belongs to the AB hydrolase superfamily. AB hydrolase 2 family.</text>
</comment>
<dbReference type="GO" id="GO:0008270">
    <property type="term" value="F:zinc ion binding"/>
    <property type="evidence" value="ECO:0007669"/>
    <property type="project" value="InterPro"/>
</dbReference>
<sequence>MHTASPESPQLSMRGACDRCRMLKLKCCTIGVSECCVRCTKARITCVFGRRARAKRRRNSEYASSADTASQVEDNDAAIRPSPGAHSIRSPESGSPRALGPFTPLSMFSCPMVPTDVLYPLRSADGLDAEADLVLGSDALFFDHESYDPAMMWSKPDADNAVSVETTDDAYTGMHSSVPATHNQTVAGSSAADVPASERIRAEEPRMSDFTQAGSAQQWAVAKIIETQLNSFGSDNDELLGLVTKIQQQLSRLENGPWRKDGTKSLNDYPVGGIIQLARKLGEVAEGIFGHRERTITDSVDHGSNTASVDSAQADTPSVLLLLCGYTWLLRLYNVVLDHFQSHVDHIPIHHSQSAEVATAWNPHSIVSPPPFDPELTLGEFPCVTSILEMHRIYAAIRTLCDALRSVECRLGSGGIELRETAMATLQNWDYKYSRNLKRKMPPKETPSPSSPLYVVEPSATHTHTVILLHGLGSTGERFGQEFLETAISSSGRTLPALLPHARFVFPTSRRRRSTAFGRSLLTQWFNLTRTEDPSYLADRQLQGLAESASEILAVIGDELGRVPARNLLLGGLSQGCAMAMAVLLCLDHPIGGFIGMSGFFTFEAGIKMVLVEEDLDELDPFSDAGENRTAREMPVRAQEYERELLSLDPLDNSSSERTAHRTPVLLGHGAKDEKVPIHLGEAAAGVMRAAGYDVEWKIYKNQGHWYKIPDQIDDIVSFISRLGWKVEVDGSRV</sequence>
<dbReference type="VEuPathDB" id="FungiDB:CCM_06473"/>
<keyword evidence="2" id="KW-0539">Nucleus</keyword>
<feature type="domain" description="Zn(2)-C6 fungal-type" evidence="4">
    <location>
        <begin position="16"/>
        <end position="48"/>
    </location>
</feature>
<dbReference type="Pfam" id="PF00326">
    <property type="entry name" value="Peptidase_S9"/>
    <property type="match status" value="1"/>
</dbReference>
<dbReference type="PROSITE" id="PS50048">
    <property type="entry name" value="ZN2_CY6_FUNGAL_2"/>
    <property type="match status" value="1"/>
</dbReference>
<evidence type="ECO:0000313" key="5">
    <source>
        <dbReference type="EMBL" id="ATY61558.1"/>
    </source>
</evidence>